<dbReference type="PROSITE" id="PS01261">
    <property type="entry name" value="UPF0020"/>
    <property type="match status" value="1"/>
</dbReference>
<dbReference type="Pfam" id="PF02926">
    <property type="entry name" value="THUMP"/>
    <property type="match status" value="1"/>
</dbReference>
<feature type="domain" description="THUMP" evidence="3">
    <location>
        <begin position="57"/>
        <end position="154"/>
    </location>
</feature>
<keyword evidence="1 4" id="KW-0489">Methyltransferase</keyword>
<keyword evidence="5" id="KW-1185">Reference proteome</keyword>
<dbReference type="GO" id="GO:0008168">
    <property type="term" value="F:methyltransferase activity"/>
    <property type="evidence" value="ECO:0007669"/>
    <property type="project" value="UniProtKB-KW"/>
</dbReference>
<accession>A0ABS6EL52</accession>
<gene>
    <name evidence="4" type="ORF">KQI86_16525</name>
</gene>
<reference evidence="4 5" key="1">
    <citation type="submission" date="2021-06" db="EMBL/GenBank/DDBJ databases">
        <authorList>
            <person name="Sun Q."/>
            <person name="Li D."/>
        </authorList>
    </citation>
    <scope>NUCLEOTIDE SEQUENCE [LARGE SCALE GENOMIC DNA]</scope>
    <source>
        <strain evidence="4 5">MSJ-11</strain>
    </source>
</reference>
<evidence type="ECO:0000259" key="3">
    <source>
        <dbReference type="SMART" id="SM00981"/>
    </source>
</evidence>
<protein>
    <submittedName>
        <fullName evidence="4">Class I SAM-dependent RNA methyltransferase</fullName>
    </submittedName>
</protein>
<dbReference type="InterPro" id="IPR002052">
    <property type="entry name" value="DNA_methylase_N6_adenine_CS"/>
</dbReference>
<dbReference type="RefSeq" id="WP_216440837.1">
    <property type="nucleotide sequence ID" value="NZ_JAHLQF010000004.1"/>
</dbReference>
<evidence type="ECO:0000256" key="2">
    <source>
        <dbReference type="ARBA" id="ARBA00022679"/>
    </source>
</evidence>
<dbReference type="PROSITE" id="PS00092">
    <property type="entry name" value="N6_MTASE"/>
    <property type="match status" value="1"/>
</dbReference>
<evidence type="ECO:0000313" key="4">
    <source>
        <dbReference type="EMBL" id="MBU5485928.1"/>
    </source>
</evidence>
<dbReference type="GO" id="GO:0032259">
    <property type="term" value="P:methylation"/>
    <property type="evidence" value="ECO:0007669"/>
    <property type="project" value="UniProtKB-KW"/>
</dbReference>
<dbReference type="InterPro" id="IPR054170">
    <property type="entry name" value="RlmL_1st"/>
</dbReference>
<dbReference type="InterPro" id="IPR000241">
    <property type="entry name" value="RlmKL-like_Mtase"/>
</dbReference>
<dbReference type="PANTHER" id="PTHR47313:SF1">
    <property type="entry name" value="RIBOSOMAL RNA LARGE SUBUNIT METHYLTRANSFERASE K_L"/>
    <property type="match status" value="1"/>
</dbReference>
<sequence length="381" mass="43512">MMYTLIATSTFGLEKVVADELKELGYDDLTIENGKVTFEGDEMDIVTCNMWLRTADRVLIKMAEFKAESFEELFQGTLAVNWGDIIPITGFMHVVGKSVKSKLYSVPDCQSIVKKAVVEAMKRKYRRDLFPEDGATYKIEVAILKDIVTLTLDTTGPGLHKRGYRELAGEAPMKETLAAALVLLSKWEPSRMLADPFCGSGTIAIEAAMIGKNIAPGLNRSFVSEQWEIISQDLWEDIRKHARNSINNKEFRIMASDFNGRVLKTAMENAKKAGVGDYIAFQKMDMRDFSSKKKYGFIITNPPYGERIGELKEVECLYKAMGEVFEKLQDWSYFVITSHDEFEKLFGKKSDKNRKLYNGRLKCYYYQYFGLEPEEKWSSKK</sequence>
<organism evidence="4 5">
    <name type="scientific">Clostridium mobile</name>
    <dbReference type="NCBI Taxonomy" id="2841512"/>
    <lineage>
        <taxon>Bacteria</taxon>
        <taxon>Bacillati</taxon>
        <taxon>Bacillota</taxon>
        <taxon>Clostridia</taxon>
        <taxon>Eubacteriales</taxon>
        <taxon>Clostridiaceae</taxon>
        <taxon>Clostridium</taxon>
    </lineage>
</organism>
<dbReference type="InterPro" id="IPR053943">
    <property type="entry name" value="RlmKL-like_Mtase_CS"/>
</dbReference>
<dbReference type="Pfam" id="PF22020">
    <property type="entry name" value="RlmL_1st"/>
    <property type="match status" value="1"/>
</dbReference>
<dbReference type="EMBL" id="JAHLQF010000004">
    <property type="protein sequence ID" value="MBU5485928.1"/>
    <property type="molecule type" value="Genomic_DNA"/>
</dbReference>
<comment type="caution">
    <text evidence="4">The sequence shown here is derived from an EMBL/GenBank/DDBJ whole genome shotgun (WGS) entry which is preliminary data.</text>
</comment>
<dbReference type="CDD" id="cd11715">
    <property type="entry name" value="THUMP_AdoMetMT"/>
    <property type="match status" value="1"/>
</dbReference>
<dbReference type="PANTHER" id="PTHR47313">
    <property type="entry name" value="RIBOSOMAL RNA LARGE SUBUNIT METHYLTRANSFERASE K/L"/>
    <property type="match status" value="1"/>
</dbReference>
<dbReference type="Pfam" id="PF01170">
    <property type="entry name" value="UPF0020"/>
    <property type="match status" value="1"/>
</dbReference>
<evidence type="ECO:0000256" key="1">
    <source>
        <dbReference type="ARBA" id="ARBA00022603"/>
    </source>
</evidence>
<proteinExistence type="predicted"/>
<dbReference type="InterPro" id="IPR004114">
    <property type="entry name" value="THUMP_dom"/>
</dbReference>
<keyword evidence="2" id="KW-0808">Transferase</keyword>
<dbReference type="SMART" id="SM00981">
    <property type="entry name" value="THUMP"/>
    <property type="match status" value="1"/>
</dbReference>
<name>A0ABS6EL52_9CLOT</name>
<dbReference type="Proteomes" id="UP000726170">
    <property type="component" value="Unassembled WGS sequence"/>
</dbReference>
<evidence type="ECO:0000313" key="5">
    <source>
        <dbReference type="Proteomes" id="UP000726170"/>
    </source>
</evidence>